<feature type="chain" id="PRO_5038733185" evidence="2">
    <location>
        <begin position="34"/>
        <end position="185"/>
    </location>
</feature>
<dbReference type="RefSeq" id="WP_133767641.1">
    <property type="nucleotide sequence ID" value="NZ_BAAARP010000001.1"/>
</dbReference>
<feature type="region of interest" description="Disordered" evidence="1">
    <location>
        <begin position="39"/>
        <end position="85"/>
    </location>
</feature>
<evidence type="ECO:0000256" key="1">
    <source>
        <dbReference type="SAM" id="MobiDB-lite"/>
    </source>
</evidence>
<name>A0A4R7FDF4_9MICO</name>
<keyword evidence="4" id="KW-1185">Reference proteome</keyword>
<dbReference type="Proteomes" id="UP000295344">
    <property type="component" value="Unassembled WGS sequence"/>
</dbReference>
<dbReference type="AlphaFoldDB" id="A0A4R7FDF4"/>
<organism evidence="3 4">
    <name type="scientific">Amnibacterium kyonggiense</name>
    <dbReference type="NCBI Taxonomy" id="595671"/>
    <lineage>
        <taxon>Bacteria</taxon>
        <taxon>Bacillati</taxon>
        <taxon>Actinomycetota</taxon>
        <taxon>Actinomycetes</taxon>
        <taxon>Micrococcales</taxon>
        <taxon>Microbacteriaceae</taxon>
        <taxon>Amnibacterium</taxon>
    </lineage>
</organism>
<keyword evidence="2" id="KW-0732">Signal</keyword>
<dbReference type="EMBL" id="SOAM01000004">
    <property type="protein sequence ID" value="TDS74985.1"/>
    <property type="molecule type" value="Genomic_DNA"/>
</dbReference>
<proteinExistence type="predicted"/>
<dbReference type="PROSITE" id="PS51257">
    <property type="entry name" value="PROKAR_LIPOPROTEIN"/>
    <property type="match status" value="1"/>
</dbReference>
<feature type="signal peptide" evidence="2">
    <location>
        <begin position="1"/>
        <end position="33"/>
    </location>
</feature>
<gene>
    <name evidence="3" type="ORF">CLV52_3509</name>
</gene>
<evidence type="ECO:0000313" key="4">
    <source>
        <dbReference type="Proteomes" id="UP000295344"/>
    </source>
</evidence>
<accession>A0A4R7FDF4</accession>
<dbReference type="OrthoDB" id="4981587at2"/>
<sequence length="185" mass="17893">MGETRPIRIVRAVGAAALVAAAAVVLTSCSTLGGGPAAAVSTASGPVLDPSIPSATPTEEVASDTPLPTPTATVEAPTSGPTSSAVPHTAVVPFVTSASWDAKAQALDVSAIVPGVVESNGHCTVTVTSGATTRTKEGDGVAASSYTGCEAVAFTGLAAGTWKVAVRYESAKSAGTSAVGTVQVG</sequence>
<reference evidence="3 4" key="1">
    <citation type="submission" date="2019-03" db="EMBL/GenBank/DDBJ databases">
        <title>Genomic Encyclopedia of Archaeal and Bacterial Type Strains, Phase II (KMG-II): from individual species to whole genera.</title>
        <authorList>
            <person name="Goeker M."/>
        </authorList>
    </citation>
    <scope>NUCLEOTIDE SEQUENCE [LARGE SCALE GENOMIC DNA]</scope>
    <source>
        <strain evidence="3 4">DSM 24782</strain>
    </source>
</reference>
<evidence type="ECO:0000313" key="3">
    <source>
        <dbReference type="EMBL" id="TDS74985.1"/>
    </source>
</evidence>
<evidence type="ECO:0000256" key="2">
    <source>
        <dbReference type="SAM" id="SignalP"/>
    </source>
</evidence>
<protein>
    <submittedName>
        <fullName evidence="3">Uncharacterized protein</fullName>
    </submittedName>
</protein>
<comment type="caution">
    <text evidence="3">The sequence shown here is derived from an EMBL/GenBank/DDBJ whole genome shotgun (WGS) entry which is preliminary data.</text>
</comment>